<protein>
    <recommendedName>
        <fullName evidence="2">Solute-binding protein family 3/N-terminal domain-containing protein</fullName>
    </recommendedName>
</protein>
<feature type="domain" description="Solute-binding protein family 3/N-terminal" evidence="2">
    <location>
        <begin position="29"/>
        <end position="256"/>
    </location>
</feature>
<keyword evidence="4" id="KW-1185">Reference proteome</keyword>
<proteinExistence type="predicted"/>
<keyword evidence="1" id="KW-0732">Signal</keyword>
<accession>A0A3N7HQQ0</accession>
<dbReference type="AlphaFoldDB" id="A0A3N7HQQ0"/>
<evidence type="ECO:0000313" key="4">
    <source>
        <dbReference type="Proteomes" id="UP000267464"/>
    </source>
</evidence>
<evidence type="ECO:0000259" key="2">
    <source>
        <dbReference type="Pfam" id="PF00497"/>
    </source>
</evidence>
<reference evidence="3 4" key="2">
    <citation type="submission" date="2018-12" db="EMBL/GenBank/DDBJ databases">
        <title>Rhizobacter gummiphilus sp. nov., a rubber-degrading bacterium isolated from the soil of a botanical garden in Japan.</title>
        <authorList>
            <person name="Shunsuke S.S."/>
        </authorList>
    </citation>
    <scope>NUCLEOTIDE SEQUENCE [LARGE SCALE GENOMIC DNA]</scope>
    <source>
        <strain evidence="3 4">S-16</strain>
    </source>
</reference>
<comment type="caution">
    <text evidence="3">The sequence shown here is derived from an EMBL/GenBank/DDBJ whole genome shotgun (WGS) entry which is preliminary data.</text>
</comment>
<feature type="chain" id="PRO_5018180743" description="Solute-binding protein family 3/N-terminal domain-containing protein" evidence="1">
    <location>
        <begin position="21"/>
        <end position="261"/>
    </location>
</feature>
<dbReference type="InterPro" id="IPR001638">
    <property type="entry name" value="Solute-binding_3/MltF_N"/>
</dbReference>
<evidence type="ECO:0000256" key="1">
    <source>
        <dbReference type="SAM" id="SignalP"/>
    </source>
</evidence>
<dbReference type="SUPFAM" id="SSF53850">
    <property type="entry name" value="Periplasmic binding protein-like II"/>
    <property type="match status" value="1"/>
</dbReference>
<dbReference type="EMBL" id="QUSW01000003">
    <property type="protein sequence ID" value="RQP24013.1"/>
    <property type="molecule type" value="Genomic_DNA"/>
</dbReference>
<name>A0A3N7HQQ0_9BURK</name>
<feature type="signal peptide" evidence="1">
    <location>
        <begin position="1"/>
        <end position="20"/>
    </location>
</feature>
<dbReference type="Proteomes" id="UP000267464">
    <property type="component" value="Unassembled WGS sequence"/>
</dbReference>
<evidence type="ECO:0000313" key="3">
    <source>
        <dbReference type="EMBL" id="RQP24013.1"/>
    </source>
</evidence>
<dbReference type="PROSITE" id="PS51257">
    <property type="entry name" value="PROKAR_LIPOPROTEIN"/>
    <property type="match status" value="1"/>
</dbReference>
<dbReference type="Gene3D" id="3.40.190.10">
    <property type="entry name" value="Periplasmic binding protein-like II"/>
    <property type="match status" value="2"/>
</dbReference>
<dbReference type="Pfam" id="PF00497">
    <property type="entry name" value="SBP_bac_3"/>
    <property type="match status" value="1"/>
</dbReference>
<sequence>MMRGCTLLAVLAGAMACARAEITDIRACGGANEWPPSSYYVRREGQATTEVAGYSPEVLAAALGGSRFRPHVTLLPFARCLADARAGQDIQVVMAAFQTPQRAETFLFSQPYLLLTPRLYFLGEHFPKGITIQGPGDLNALKLCGLNGISYGYLGPASEKVYTGAADYAALVRMLQARRCDAFAESQEVIAGFRMLGVPELSGNALVSAALPDVQPLKVHFAVSRQFKHAADLVADIDKGLERLQREQRLAGMLKRHQTAR</sequence>
<reference evidence="3 4" key="1">
    <citation type="submission" date="2018-08" db="EMBL/GenBank/DDBJ databases">
        <authorList>
            <person name="Khan S.A."/>
            <person name="Jeon C.O."/>
            <person name="Chun B.H."/>
            <person name="Jeong S.E."/>
        </authorList>
    </citation>
    <scope>NUCLEOTIDE SEQUENCE [LARGE SCALE GENOMIC DNA]</scope>
    <source>
        <strain evidence="3 4">S-16</strain>
    </source>
</reference>
<organism evidence="3 4">
    <name type="scientific">Piscinibacter terrae</name>
    <dbReference type="NCBI Taxonomy" id="2496871"/>
    <lineage>
        <taxon>Bacteria</taxon>
        <taxon>Pseudomonadati</taxon>
        <taxon>Pseudomonadota</taxon>
        <taxon>Betaproteobacteria</taxon>
        <taxon>Burkholderiales</taxon>
        <taxon>Sphaerotilaceae</taxon>
        <taxon>Piscinibacter</taxon>
    </lineage>
</organism>
<gene>
    <name evidence="3" type="ORF">DZC73_11750</name>
</gene>